<dbReference type="Proteomes" id="UP001108123">
    <property type="component" value="Unassembled WGS sequence"/>
</dbReference>
<feature type="chain" id="PRO_5040414543" description="SH3 domain-containing protein" evidence="1">
    <location>
        <begin position="27"/>
        <end position="264"/>
    </location>
</feature>
<evidence type="ECO:0000256" key="1">
    <source>
        <dbReference type="SAM" id="SignalP"/>
    </source>
</evidence>
<name>A0A9Q4ABV0_9FIRM</name>
<dbReference type="AlphaFoldDB" id="A0A9Q4ABV0"/>
<protein>
    <recommendedName>
        <fullName evidence="4">SH3 domain-containing protein</fullName>
    </recommendedName>
</protein>
<gene>
    <name evidence="2" type="ORF">L0P62_04705</name>
</gene>
<keyword evidence="3" id="KW-1185">Reference proteome</keyword>
<evidence type="ECO:0008006" key="4">
    <source>
        <dbReference type="Google" id="ProtNLM"/>
    </source>
</evidence>
<sequence>MGCIRRYCIAAIVLIGMLATTSFASAGGHLQDTEPIKEETIDMIKEKKDIFREKRKSKDKKRNILKTKEGKKAYKVISETFLLDKASAEGRVVDELESGEIIYLINSHGGYGLFVTKNSNKGFVKLDEVNEESEELINITTGVSKVTKTIFNEDESYYRLVKGDNVLIKDYDEDEKEYIIVDKFGKEFKLSSEDIALNGNPAIASRDRALNRSSNSKETVDKLNFKIVDILYRNTLVEDKIQNVNSMNIINKNMLNRRMTINID</sequence>
<evidence type="ECO:0000313" key="2">
    <source>
        <dbReference type="EMBL" id="MCG4564746.1"/>
    </source>
</evidence>
<organism evidence="2 3">
    <name type="scientific">Anaerosalibacter bizertensis</name>
    <dbReference type="NCBI Taxonomy" id="932217"/>
    <lineage>
        <taxon>Bacteria</taxon>
        <taxon>Bacillati</taxon>
        <taxon>Bacillota</taxon>
        <taxon>Tissierellia</taxon>
        <taxon>Tissierellales</taxon>
        <taxon>Sporanaerobacteraceae</taxon>
        <taxon>Anaerosalibacter</taxon>
    </lineage>
</organism>
<proteinExistence type="predicted"/>
<comment type="caution">
    <text evidence="2">The sequence shown here is derived from an EMBL/GenBank/DDBJ whole genome shotgun (WGS) entry which is preliminary data.</text>
</comment>
<keyword evidence="1" id="KW-0732">Signal</keyword>
<reference evidence="2" key="1">
    <citation type="submission" date="2022-01" db="EMBL/GenBank/DDBJ databases">
        <title>Collection of gut derived symbiotic bacterial strains cultured from healthy donors.</title>
        <authorList>
            <person name="Lin H."/>
            <person name="Kohout C."/>
            <person name="Waligurski E."/>
            <person name="Pamer E.G."/>
        </authorList>
    </citation>
    <scope>NUCLEOTIDE SEQUENCE</scope>
    <source>
        <strain evidence="2">MSK.14.39</strain>
    </source>
</reference>
<feature type="signal peptide" evidence="1">
    <location>
        <begin position="1"/>
        <end position="26"/>
    </location>
</feature>
<evidence type="ECO:0000313" key="3">
    <source>
        <dbReference type="Proteomes" id="UP001108123"/>
    </source>
</evidence>
<accession>A0A9Q4ABV0</accession>
<dbReference type="EMBL" id="JAKNID010000011">
    <property type="protein sequence ID" value="MCG4564746.1"/>
    <property type="molecule type" value="Genomic_DNA"/>
</dbReference>
<dbReference type="RefSeq" id="WP_226808124.1">
    <property type="nucleotide sequence ID" value="NZ_JAJBNW010000029.1"/>
</dbReference>